<dbReference type="EMBL" id="LAZR01013717">
    <property type="protein sequence ID" value="KKM20672.1"/>
    <property type="molecule type" value="Genomic_DNA"/>
</dbReference>
<accession>A0A0F9HZT3</accession>
<reference evidence="1" key="1">
    <citation type="journal article" date="2015" name="Nature">
        <title>Complex archaea that bridge the gap between prokaryotes and eukaryotes.</title>
        <authorList>
            <person name="Spang A."/>
            <person name="Saw J.H."/>
            <person name="Jorgensen S.L."/>
            <person name="Zaremba-Niedzwiedzka K."/>
            <person name="Martijn J."/>
            <person name="Lind A.E."/>
            <person name="van Eijk R."/>
            <person name="Schleper C."/>
            <person name="Guy L."/>
            <person name="Ettema T.J."/>
        </authorList>
    </citation>
    <scope>NUCLEOTIDE SEQUENCE</scope>
</reference>
<feature type="non-terminal residue" evidence="1">
    <location>
        <position position="120"/>
    </location>
</feature>
<proteinExistence type="predicted"/>
<name>A0A0F9HZT3_9ZZZZ</name>
<evidence type="ECO:0000313" key="1">
    <source>
        <dbReference type="EMBL" id="KKM20672.1"/>
    </source>
</evidence>
<gene>
    <name evidence="1" type="ORF">LCGC14_1643150</name>
</gene>
<organism evidence="1">
    <name type="scientific">marine sediment metagenome</name>
    <dbReference type="NCBI Taxonomy" id="412755"/>
    <lineage>
        <taxon>unclassified sequences</taxon>
        <taxon>metagenomes</taxon>
        <taxon>ecological metagenomes</taxon>
    </lineage>
</organism>
<comment type="caution">
    <text evidence="1">The sequence shown here is derived from an EMBL/GenBank/DDBJ whole genome shotgun (WGS) entry which is preliminary data.</text>
</comment>
<protein>
    <submittedName>
        <fullName evidence="1">Uncharacterized protein</fullName>
    </submittedName>
</protein>
<dbReference type="AlphaFoldDB" id="A0A0F9HZT3"/>
<sequence>MTKVDFWCNRCELDQEIYSRPTQNLITIMSDGEIIGHREPEHTKMFFEGRCERCRKTLIRYITDTRQDPYFSLSRNVRRLSVAHKKDLIQYGESGFAMMYPETQKRFEKMREEENSKRVA</sequence>